<evidence type="ECO:0000313" key="3">
    <source>
        <dbReference type="Proteomes" id="UP000271098"/>
    </source>
</evidence>
<keyword evidence="3" id="KW-1185">Reference proteome</keyword>
<dbReference type="AlphaFoldDB" id="A0A183E0Z8"/>
<reference evidence="2 3" key="2">
    <citation type="submission" date="2018-11" db="EMBL/GenBank/DDBJ databases">
        <authorList>
            <consortium name="Pathogen Informatics"/>
        </authorList>
    </citation>
    <scope>NUCLEOTIDE SEQUENCE [LARGE SCALE GENOMIC DNA]</scope>
</reference>
<dbReference type="CDD" id="cd00063">
    <property type="entry name" value="FN3"/>
    <property type="match status" value="1"/>
</dbReference>
<reference evidence="4" key="1">
    <citation type="submission" date="2016-06" db="UniProtKB">
        <authorList>
            <consortium name="WormBaseParasite"/>
        </authorList>
    </citation>
    <scope>IDENTIFICATION</scope>
</reference>
<gene>
    <name evidence="2" type="ORF">GPUH_LOCUS14638</name>
</gene>
<dbReference type="InterPro" id="IPR003961">
    <property type="entry name" value="FN3_dom"/>
</dbReference>
<dbReference type="SUPFAM" id="SSF49265">
    <property type="entry name" value="Fibronectin type III"/>
    <property type="match status" value="1"/>
</dbReference>
<name>A0A183E0Z8_9BILA</name>
<evidence type="ECO:0000313" key="2">
    <source>
        <dbReference type="EMBL" id="VDN24513.1"/>
    </source>
</evidence>
<proteinExistence type="predicted"/>
<dbReference type="InterPro" id="IPR036116">
    <property type="entry name" value="FN3_sf"/>
</dbReference>
<dbReference type="Proteomes" id="UP000271098">
    <property type="component" value="Unassembled WGS sequence"/>
</dbReference>
<sequence>MQFAGEPSVPTSPHNLQISPRDASSVELRWLPPLSSVHIPFYQAPLYGKNQYPCFNQKTEIHHNQLDVV</sequence>
<protein>
    <submittedName>
        <fullName evidence="4">Fibronectin type-III domain-containing protein</fullName>
    </submittedName>
</protein>
<evidence type="ECO:0000256" key="1">
    <source>
        <dbReference type="SAM" id="MobiDB-lite"/>
    </source>
</evidence>
<evidence type="ECO:0000313" key="4">
    <source>
        <dbReference type="WBParaSite" id="GPUH_0001465801-mRNA-1"/>
    </source>
</evidence>
<accession>A0A183E0Z8</accession>
<dbReference type="WBParaSite" id="GPUH_0001465801-mRNA-1">
    <property type="protein sequence ID" value="GPUH_0001465801-mRNA-1"/>
    <property type="gene ID" value="GPUH_0001465801"/>
</dbReference>
<feature type="compositionally biased region" description="Polar residues" evidence="1">
    <location>
        <begin position="9"/>
        <end position="18"/>
    </location>
</feature>
<feature type="region of interest" description="Disordered" evidence="1">
    <location>
        <begin position="1"/>
        <end position="20"/>
    </location>
</feature>
<dbReference type="EMBL" id="UYRT01081488">
    <property type="protein sequence ID" value="VDN24513.1"/>
    <property type="molecule type" value="Genomic_DNA"/>
</dbReference>
<organism evidence="4">
    <name type="scientific">Gongylonema pulchrum</name>
    <dbReference type="NCBI Taxonomy" id="637853"/>
    <lineage>
        <taxon>Eukaryota</taxon>
        <taxon>Metazoa</taxon>
        <taxon>Ecdysozoa</taxon>
        <taxon>Nematoda</taxon>
        <taxon>Chromadorea</taxon>
        <taxon>Rhabditida</taxon>
        <taxon>Spirurina</taxon>
        <taxon>Spiruromorpha</taxon>
        <taxon>Spiruroidea</taxon>
        <taxon>Gongylonematidae</taxon>
        <taxon>Gongylonema</taxon>
    </lineage>
</organism>